<keyword evidence="1" id="KW-0732">Signal</keyword>
<dbReference type="AlphaFoldDB" id="C1DQY1"/>
<dbReference type="OrthoDB" id="8565817at2"/>
<evidence type="ECO:0000313" key="3">
    <source>
        <dbReference type="Proteomes" id="UP000002424"/>
    </source>
</evidence>
<sequence>MIRDKRFTSRAVLLFALLAGVAGQSQAESSGVSSALGILNGAMGNKNSGETTQQATQATQTSGLGGLGGLTGLTGVSVPSLDSVGTGNVAGVLQYCVNNNYLKSDASSISSKLTGLLGGQEEATQDEGYQQGLQGILGGDSGTEVDLSSSTLKQKLTDKVCDQVLSYGKSLL</sequence>
<protein>
    <recommendedName>
        <fullName evidence="4">DUF2501 domain-containing protein</fullName>
    </recommendedName>
</protein>
<feature type="chain" id="PRO_5002908820" description="DUF2501 domain-containing protein" evidence="1">
    <location>
        <begin position="28"/>
        <end position="172"/>
    </location>
</feature>
<feature type="signal peptide" evidence="1">
    <location>
        <begin position="1"/>
        <end position="27"/>
    </location>
</feature>
<dbReference type="HOGENOM" id="CLU_112342_1_0_6"/>
<dbReference type="EnsemblBacteria" id="ACO77654">
    <property type="protein sequence ID" value="ACO77654"/>
    <property type="gene ID" value="Avin_14380"/>
</dbReference>
<proteinExistence type="predicted"/>
<dbReference type="EMBL" id="CP001157">
    <property type="protein sequence ID" value="ACO77654.1"/>
    <property type="molecule type" value="Genomic_DNA"/>
</dbReference>
<dbReference type="STRING" id="322710.Avin_14380"/>
<name>C1DQY1_AZOVD</name>
<reference evidence="2 3" key="1">
    <citation type="journal article" date="2009" name="J. Bacteriol.">
        <title>Genome sequence of Azotobacter vinelandii, an obligate aerobe specialized to support diverse anaerobic metabolic processes.</title>
        <authorList>
            <person name="Setubal J.C."/>
            <person name="dos Santos P."/>
            <person name="Goldman B.S."/>
            <person name="Ertesvag H."/>
            <person name="Espin G."/>
            <person name="Rubio L.M."/>
            <person name="Valla S."/>
            <person name="Almeida N.F."/>
            <person name="Balasubramanian D."/>
            <person name="Cromes L."/>
            <person name="Curatti L."/>
            <person name="Du Z."/>
            <person name="Godsy E."/>
            <person name="Goodner B."/>
            <person name="Hellner-Burris K."/>
            <person name="Hernandez J.A."/>
            <person name="Houmiel K."/>
            <person name="Imperial J."/>
            <person name="Kennedy C."/>
            <person name="Larson T.J."/>
            <person name="Latreille P."/>
            <person name="Ligon L.S."/>
            <person name="Lu J."/>
            <person name="Maerk M."/>
            <person name="Miller N.M."/>
            <person name="Norton S."/>
            <person name="O'Carroll I.P."/>
            <person name="Paulsen I."/>
            <person name="Raulfs E.C."/>
            <person name="Roemer R."/>
            <person name="Rosser J."/>
            <person name="Segura D."/>
            <person name="Slater S."/>
            <person name="Stricklin S.L."/>
            <person name="Studholme D.J."/>
            <person name="Sun J."/>
            <person name="Viana C.J."/>
            <person name="Wallin E."/>
            <person name="Wang B."/>
            <person name="Wheeler C."/>
            <person name="Zhu H."/>
            <person name="Dean D.R."/>
            <person name="Dixon R."/>
            <person name="Wood D."/>
        </authorList>
    </citation>
    <scope>NUCLEOTIDE SEQUENCE [LARGE SCALE GENOMIC DNA]</scope>
    <source>
        <strain evidence="3">DJ / ATCC BAA-1303</strain>
    </source>
</reference>
<keyword evidence="3" id="KW-1185">Reference proteome</keyword>
<dbReference type="KEGG" id="avn:Avin_14380"/>
<dbReference type="GeneID" id="88184739"/>
<dbReference type="RefSeq" id="WP_012700073.1">
    <property type="nucleotide sequence ID" value="NC_012560.1"/>
</dbReference>
<evidence type="ECO:0000313" key="2">
    <source>
        <dbReference type="EMBL" id="ACO77654.1"/>
    </source>
</evidence>
<organism evidence="2 3">
    <name type="scientific">Azotobacter vinelandii (strain DJ / ATCC BAA-1303)</name>
    <dbReference type="NCBI Taxonomy" id="322710"/>
    <lineage>
        <taxon>Bacteria</taxon>
        <taxon>Pseudomonadati</taxon>
        <taxon>Pseudomonadota</taxon>
        <taxon>Gammaproteobacteria</taxon>
        <taxon>Pseudomonadales</taxon>
        <taxon>Pseudomonadaceae</taxon>
        <taxon>Azotobacter</taxon>
    </lineage>
</organism>
<evidence type="ECO:0000256" key="1">
    <source>
        <dbReference type="SAM" id="SignalP"/>
    </source>
</evidence>
<dbReference type="eggNOG" id="ENOG50320SA">
    <property type="taxonomic scope" value="Bacteria"/>
</dbReference>
<dbReference type="InterPro" id="IPR019637">
    <property type="entry name" value="DUF2501"/>
</dbReference>
<gene>
    <name evidence="2" type="ordered locus">Avin_14380</name>
</gene>
<accession>C1DQY1</accession>
<dbReference type="Pfam" id="PF10696">
    <property type="entry name" value="DUF2501"/>
    <property type="match status" value="1"/>
</dbReference>
<dbReference type="Proteomes" id="UP000002424">
    <property type="component" value="Chromosome"/>
</dbReference>
<evidence type="ECO:0008006" key="4">
    <source>
        <dbReference type="Google" id="ProtNLM"/>
    </source>
</evidence>